<dbReference type="Proteomes" id="UP001595748">
    <property type="component" value="Unassembled WGS sequence"/>
</dbReference>
<dbReference type="EMBL" id="JBHRZF010000175">
    <property type="protein sequence ID" value="MFC3862153.1"/>
    <property type="molecule type" value="Genomic_DNA"/>
</dbReference>
<reference evidence="3" key="1">
    <citation type="journal article" date="2019" name="Int. J. Syst. Evol. Microbiol.">
        <title>The Global Catalogue of Microorganisms (GCM) 10K type strain sequencing project: providing services to taxonomists for standard genome sequencing and annotation.</title>
        <authorList>
            <consortium name="The Broad Institute Genomics Platform"/>
            <consortium name="The Broad Institute Genome Sequencing Center for Infectious Disease"/>
            <person name="Wu L."/>
            <person name="Ma J."/>
        </authorList>
    </citation>
    <scope>NUCLEOTIDE SEQUENCE [LARGE SCALE GENOMIC DNA]</scope>
    <source>
        <strain evidence="3">CCTCC AB 2013263</strain>
    </source>
</reference>
<keyword evidence="1" id="KW-0472">Membrane</keyword>
<proteinExistence type="predicted"/>
<evidence type="ECO:0000313" key="3">
    <source>
        <dbReference type="Proteomes" id="UP001595748"/>
    </source>
</evidence>
<gene>
    <name evidence="2" type="ORF">ACFOPQ_15405</name>
</gene>
<comment type="caution">
    <text evidence="2">The sequence shown here is derived from an EMBL/GenBank/DDBJ whole genome shotgun (WGS) entry which is preliminary data.</text>
</comment>
<organism evidence="2 3">
    <name type="scientific">Deinococcus antarcticus</name>
    <dbReference type="NCBI Taxonomy" id="1298767"/>
    <lineage>
        <taxon>Bacteria</taxon>
        <taxon>Thermotogati</taxon>
        <taxon>Deinococcota</taxon>
        <taxon>Deinococci</taxon>
        <taxon>Deinococcales</taxon>
        <taxon>Deinococcaceae</taxon>
        <taxon>Deinococcus</taxon>
    </lineage>
</organism>
<keyword evidence="1" id="KW-0812">Transmembrane</keyword>
<keyword evidence="3" id="KW-1185">Reference proteome</keyword>
<accession>A0ABV8A8X0</accession>
<evidence type="ECO:0000256" key="1">
    <source>
        <dbReference type="SAM" id="Phobius"/>
    </source>
</evidence>
<protein>
    <submittedName>
        <fullName evidence="2">Uncharacterized protein</fullName>
    </submittedName>
</protein>
<feature type="transmembrane region" description="Helical" evidence="1">
    <location>
        <begin position="26"/>
        <end position="44"/>
    </location>
</feature>
<dbReference type="RefSeq" id="WP_380079752.1">
    <property type="nucleotide sequence ID" value="NZ_JBHRZF010000175.1"/>
</dbReference>
<name>A0ABV8A8X0_9DEIO</name>
<evidence type="ECO:0000313" key="2">
    <source>
        <dbReference type="EMBL" id="MFC3862153.1"/>
    </source>
</evidence>
<sequence>TPVPSGLRSHHAFTALWKLLFGKRDWMRNLFFAVVSLLALFAFLEQIRPMFGGASSASTGS</sequence>
<keyword evidence="1" id="KW-1133">Transmembrane helix</keyword>
<feature type="non-terminal residue" evidence="2">
    <location>
        <position position="1"/>
    </location>
</feature>